<gene>
    <name evidence="1" type="primary">jg7397</name>
    <name evidence="1" type="ORF">PAEG_LOCUS16667</name>
</gene>
<name>A0A8S4RSD6_9NEOP</name>
<evidence type="ECO:0000313" key="2">
    <source>
        <dbReference type="Proteomes" id="UP000838756"/>
    </source>
</evidence>
<dbReference type="EMBL" id="CAKXAJ010025469">
    <property type="protein sequence ID" value="CAH2240054.1"/>
    <property type="molecule type" value="Genomic_DNA"/>
</dbReference>
<dbReference type="Proteomes" id="UP000838756">
    <property type="component" value="Unassembled WGS sequence"/>
</dbReference>
<organism evidence="1 2">
    <name type="scientific">Pararge aegeria aegeria</name>
    <dbReference type="NCBI Taxonomy" id="348720"/>
    <lineage>
        <taxon>Eukaryota</taxon>
        <taxon>Metazoa</taxon>
        <taxon>Ecdysozoa</taxon>
        <taxon>Arthropoda</taxon>
        <taxon>Hexapoda</taxon>
        <taxon>Insecta</taxon>
        <taxon>Pterygota</taxon>
        <taxon>Neoptera</taxon>
        <taxon>Endopterygota</taxon>
        <taxon>Lepidoptera</taxon>
        <taxon>Glossata</taxon>
        <taxon>Ditrysia</taxon>
        <taxon>Papilionoidea</taxon>
        <taxon>Nymphalidae</taxon>
        <taxon>Satyrinae</taxon>
        <taxon>Satyrini</taxon>
        <taxon>Parargina</taxon>
        <taxon>Pararge</taxon>
    </lineage>
</organism>
<dbReference type="AlphaFoldDB" id="A0A8S4RSD6"/>
<comment type="caution">
    <text evidence="1">The sequence shown here is derived from an EMBL/GenBank/DDBJ whole genome shotgun (WGS) entry which is preliminary data.</text>
</comment>
<keyword evidence="2" id="KW-1185">Reference proteome</keyword>
<protein>
    <submittedName>
        <fullName evidence="1">Jg7397 protein</fullName>
    </submittedName>
</protein>
<sequence length="118" mass="13883">MTGRGDMGMYCLSLDDSEDISTVTNDNRHTNEGFVFGHLQRGSLFEFPRLILEGKINGKRAPGRPRKKWFDDIREWNGHTKSELKKMAHHRSIFHRLISKLQYEDDDDDEQIYTHSQM</sequence>
<dbReference type="OrthoDB" id="8161169at2759"/>
<accession>A0A8S4RSD6</accession>
<proteinExistence type="predicted"/>
<evidence type="ECO:0000313" key="1">
    <source>
        <dbReference type="EMBL" id="CAH2240054.1"/>
    </source>
</evidence>
<reference evidence="1" key="1">
    <citation type="submission" date="2022-03" db="EMBL/GenBank/DDBJ databases">
        <authorList>
            <person name="Lindestad O."/>
        </authorList>
    </citation>
    <scope>NUCLEOTIDE SEQUENCE</scope>
</reference>